<dbReference type="Proteomes" id="UP000699462">
    <property type="component" value="Unassembled WGS sequence"/>
</dbReference>
<evidence type="ECO:0000313" key="2">
    <source>
        <dbReference type="Proteomes" id="UP000699462"/>
    </source>
</evidence>
<protein>
    <submittedName>
        <fullName evidence="1">TBC1 domain family member</fullName>
    </submittedName>
</protein>
<proteinExistence type="predicted"/>
<dbReference type="AlphaFoldDB" id="A0A8T0DDJ7"/>
<keyword evidence="2" id="KW-1185">Reference proteome</keyword>
<dbReference type="OrthoDB" id="10264062at2759"/>
<name>A0A8T0DDJ7_9TREM</name>
<accession>A0A8T0DDJ7</accession>
<dbReference type="EMBL" id="JTDF01006849">
    <property type="protein sequence ID" value="KAF8565386.1"/>
    <property type="molecule type" value="Genomic_DNA"/>
</dbReference>
<gene>
    <name evidence="1" type="ORF">P879_10233</name>
</gene>
<organism evidence="1 2">
    <name type="scientific">Paragonimus westermani</name>
    <dbReference type="NCBI Taxonomy" id="34504"/>
    <lineage>
        <taxon>Eukaryota</taxon>
        <taxon>Metazoa</taxon>
        <taxon>Spiralia</taxon>
        <taxon>Lophotrochozoa</taxon>
        <taxon>Platyhelminthes</taxon>
        <taxon>Trematoda</taxon>
        <taxon>Digenea</taxon>
        <taxon>Plagiorchiida</taxon>
        <taxon>Troglotremata</taxon>
        <taxon>Troglotrematidae</taxon>
        <taxon>Paragonimus</taxon>
    </lineage>
</organism>
<evidence type="ECO:0000313" key="1">
    <source>
        <dbReference type="EMBL" id="KAF8565386.1"/>
    </source>
</evidence>
<reference evidence="1 2" key="1">
    <citation type="submission" date="2019-07" db="EMBL/GenBank/DDBJ databases">
        <title>Annotation for the trematode Paragonimus westermani.</title>
        <authorList>
            <person name="Choi Y.-J."/>
        </authorList>
    </citation>
    <scope>NUCLEOTIDE SEQUENCE [LARGE SCALE GENOMIC DNA]</scope>
    <source>
        <strain evidence="1">180907_Pwestermani</strain>
    </source>
</reference>
<sequence>MSTCNVDSSVKEVVRIRAKLAFGTNRDSYKNFAIDPNITNFRLFLGILSKCFNILSDFTVSYLAADDYGEQFYLPLQSDWDLDAAILTSSDPALRIKVMVKKVSPDHSDWDIVVPADVYNDTRKILCQLTSQPSSTPAKQTNSQNASVFSTFTQRLSQTVANVQRAIGMKMDNTATVRPHKPPLSDAEFRLCLDGVGRLIQPEKF</sequence>
<comment type="caution">
    <text evidence="1">The sequence shown here is derived from an EMBL/GenBank/DDBJ whole genome shotgun (WGS) entry which is preliminary data.</text>
</comment>